<keyword evidence="3 9" id="KW-0813">Transport</keyword>
<accession>A0A2T9YH93</accession>
<protein>
    <recommendedName>
        <fullName evidence="9">Nuclear pore complex protein Nup85</fullName>
    </recommendedName>
</protein>
<dbReference type="EMBL" id="MBFR01000188">
    <property type="protein sequence ID" value="PVU91693.1"/>
    <property type="molecule type" value="Genomic_DNA"/>
</dbReference>
<evidence type="ECO:0000256" key="9">
    <source>
        <dbReference type="RuleBase" id="RU365073"/>
    </source>
</evidence>
<dbReference type="GO" id="GO:0045893">
    <property type="term" value="P:positive regulation of DNA-templated transcription"/>
    <property type="evidence" value="ECO:0007669"/>
    <property type="project" value="TreeGrafter"/>
</dbReference>
<dbReference type="Proteomes" id="UP000245383">
    <property type="component" value="Unassembled WGS sequence"/>
</dbReference>
<gene>
    <name evidence="10" type="ORF">BB561_004255</name>
</gene>
<dbReference type="GO" id="GO:0017056">
    <property type="term" value="F:structural constituent of nuclear pore"/>
    <property type="evidence" value="ECO:0007669"/>
    <property type="project" value="TreeGrafter"/>
</dbReference>
<keyword evidence="8 9" id="KW-0539">Nucleus</keyword>
<dbReference type="PANTHER" id="PTHR13373">
    <property type="entry name" value="FROUNT PROTEIN-RELATED"/>
    <property type="match status" value="1"/>
</dbReference>
<evidence type="ECO:0000256" key="4">
    <source>
        <dbReference type="ARBA" id="ARBA00022816"/>
    </source>
</evidence>
<keyword evidence="11" id="KW-1185">Reference proteome</keyword>
<comment type="subunit">
    <text evidence="9">Component of the nuclear pore complex (NPC).</text>
</comment>
<evidence type="ECO:0000313" key="11">
    <source>
        <dbReference type="Proteomes" id="UP000245383"/>
    </source>
</evidence>
<keyword evidence="4 9" id="KW-0509">mRNA transport</keyword>
<dbReference type="GO" id="GO:0006606">
    <property type="term" value="P:protein import into nucleus"/>
    <property type="evidence" value="ECO:0007669"/>
    <property type="project" value="TreeGrafter"/>
</dbReference>
<dbReference type="GO" id="GO:0006406">
    <property type="term" value="P:mRNA export from nucleus"/>
    <property type="evidence" value="ECO:0007669"/>
    <property type="project" value="TreeGrafter"/>
</dbReference>
<keyword evidence="9" id="KW-0472">Membrane</keyword>
<dbReference type="GO" id="GO:0031965">
    <property type="term" value="C:nuclear membrane"/>
    <property type="evidence" value="ECO:0007669"/>
    <property type="project" value="UniProtKB-UniRule"/>
</dbReference>
<evidence type="ECO:0000256" key="1">
    <source>
        <dbReference type="ARBA" id="ARBA00004567"/>
    </source>
</evidence>
<evidence type="ECO:0000256" key="3">
    <source>
        <dbReference type="ARBA" id="ARBA00022448"/>
    </source>
</evidence>
<evidence type="ECO:0000256" key="8">
    <source>
        <dbReference type="ARBA" id="ARBA00023242"/>
    </source>
</evidence>
<evidence type="ECO:0000256" key="6">
    <source>
        <dbReference type="ARBA" id="ARBA00023010"/>
    </source>
</evidence>
<dbReference type="InterPro" id="IPR011502">
    <property type="entry name" value="Nucleoporin_Nup85"/>
</dbReference>
<reference evidence="10 11" key="1">
    <citation type="journal article" date="2018" name="MBio">
        <title>Comparative Genomics Reveals the Core Gene Toolbox for the Fungus-Insect Symbiosis.</title>
        <authorList>
            <person name="Wang Y."/>
            <person name="Stata M."/>
            <person name="Wang W."/>
            <person name="Stajich J.E."/>
            <person name="White M.M."/>
            <person name="Moncalvo J.M."/>
        </authorList>
    </citation>
    <scope>NUCLEOTIDE SEQUENCE [LARGE SCALE GENOMIC DNA]</scope>
    <source>
        <strain evidence="10 11">SWE-8-4</strain>
    </source>
</reference>
<comment type="subcellular location">
    <subcellularLocation>
        <location evidence="1 9">Nucleus</location>
        <location evidence="1 9">Nuclear pore complex</location>
    </subcellularLocation>
</comment>
<comment type="similarity">
    <text evidence="2 9">Belongs to the nucleoporin Nup85 family.</text>
</comment>
<evidence type="ECO:0000256" key="5">
    <source>
        <dbReference type="ARBA" id="ARBA00022927"/>
    </source>
</evidence>
<keyword evidence="6 9" id="KW-0811">Translocation</keyword>
<proteinExistence type="inferred from homology"/>
<dbReference type="GO" id="GO:0031080">
    <property type="term" value="C:nuclear pore outer ring"/>
    <property type="evidence" value="ECO:0007669"/>
    <property type="project" value="TreeGrafter"/>
</dbReference>
<dbReference type="STRING" id="133385.A0A2T9YH93"/>
<comment type="function">
    <text evidence="9">Functions as a component of the nuclear pore complex (NPC).</text>
</comment>
<evidence type="ECO:0000313" key="10">
    <source>
        <dbReference type="EMBL" id="PVU91693.1"/>
    </source>
</evidence>
<keyword evidence="5 9" id="KW-0653">Protein transport</keyword>
<comment type="caution">
    <text evidence="10">The sequence shown here is derived from an EMBL/GenBank/DDBJ whole genome shotgun (WGS) entry which is preliminary data.</text>
</comment>
<dbReference type="OrthoDB" id="17644at2759"/>
<evidence type="ECO:0000256" key="2">
    <source>
        <dbReference type="ARBA" id="ARBA00005573"/>
    </source>
</evidence>
<sequence>MSLQLYDLQPLRNKVFSCSNVGSISLHNASEQYTQLESRLSDQNFRAFFVRTHCLFKNIQTLSSVIIPSPNSTSEAEYNTAFQNISSLYQEAILTQYQTLSDLQQPYNSKYTADLPLLQSIYTLWNLLDITYFDNFHGDFSPTKGLKYALIFSKWYRFNFPLKAQLDDKTMLQKALIRGDIKLAQQLLVSLNTFDHPQIKNIINGLLYLLSEHPAYDLSNKLKFQKYRQNILLFNGNLPILSSEFDWLISASKIVCGDNTVLLDTCDNFLEYQCAVLLFGFVKSTKFDLAQISFSCFEALGDPESESDFIHCVASLLQSDFAQFFVYLSKIDLWLCAHLTDFCFKAKIVNKDDLAALEVDPRCYFLIMYSSGLCGVPHYWRISLDYYTACGTEGLAMSEQVILRQPKDSLKKLLKLVGTCKSYGLEHIIDCLYRTAGAEFLGNSHYSKAIYCYWKVSDFDMIEYVAALILNKYLCTGKIEILEETRNLQTYMIERVPTLLSIYQYLQLLKLIQKQDFKRIQSQISEFFTKNKKPNVVWPIVLIDIVTLLGNDSNREGLGAHSMLVAKSCELVMSSPFKSDLYNPIIKSKGDGINSTLISQLNSVQEIDKAIKLLVYNPSTVLISIEQLVKYKNTDPSTVLISIEQLVKYKNTDPSTVLISIEQLVKYKNTDPSTVLISIEQLVKYKNTDPSTVLISIEQLVKYKNTDPSTVLISIEQLVKYKNTDPSTVLISIEQLVKYKNTDPSTVLIRI</sequence>
<dbReference type="PANTHER" id="PTHR13373:SF21">
    <property type="entry name" value="NUCLEAR PORE COMPLEX PROTEIN NUP85"/>
    <property type="match status" value="1"/>
</dbReference>
<keyword evidence="7 9" id="KW-0906">Nuclear pore complex</keyword>
<organism evidence="10 11">
    <name type="scientific">Smittium simulii</name>
    <dbReference type="NCBI Taxonomy" id="133385"/>
    <lineage>
        <taxon>Eukaryota</taxon>
        <taxon>Fungi</taxon>
        <taxon>Fungi incertae sedis</taxon>
        <taxon>Zoopagomycota</taxon>
        <taxon>Kickxellomycotina</taxon>
        <taxon>Harpellomycetes</taxon>
        <taxon>Harpellales</taxon>
        <taxon>Legeriomycetaceae</taxon>
        <taxon>Smittium</taxon>
    </lineage>
</organism>
<dbReference type="AlphaFoldDB" id="A0A2T9YH93"/>
<name>A0A2T9YH93_9FUNG</name>
<dbReference type="Pfam" id="PF07575">
    <property type="entry name" value="Nucleopor_Nup85"/>
    <property type="match status" value="1"/>
</dbReference>
<evidence type="ECO:0000256" key="7">
    <source>
        <dbReference type="ARBA" id="ARBA00023132"/>
    </source>
</evidence>